<dbReference type="GO" id="GO:0022857">
    <property type="term" value="F:transmembrane transporter activity"/>
    <property type="evidence" value="ECO:0007669"/>
    <property type="project" value="TreeGrafter"/>
</dbReference>
<organism evidence="12 13">
    <name type="scientific">Candidatus Acutalibacter pullicola</name>
    <dbReference type="NCBI Taxonomy" id="2838417"/>
    <lineage>
        <taxon>Bacteria</taxon>
        <taxon>Bacillati</taxon>
        <taxon>Bacillota</taxon>
        <taxon>Clostridia</taxon>
        <taxon>Eubacteriales</taxon>
        <taxon>Acutalibacteraceae</taxon>
        <taxon>Acutalibacter</taxon>
    </lineage>
</organism>
<feature type="compositionally biased region" description="Acidic residues" evidence="10">
    <location>
        <begin position="285"/>
        <end position="311"/>
    </location>
</feature>
<evidence type="ECO:0000259" key="11">
    <source>
        <dbReference type="PROSITE" id="PS50893"/>
    </source>
</evidence>
<dbReference type="GO" id="GO:0005886">
    <property type="term" value="C:plasma membrane"/>
    <property type="evidence" value="ECO:0007669"/>
    <property type="project" value="UniProtKB-SubCell"/>
</dbReference>
<evidence type="ECO:0000256" key="10">
    <source>
        <dbReference type="SAM" id="MobiDB-lite"/>
    </source>
</evidence>
<gene>
    <name evidence="9 12" type="primary">ftsE</name>
    <name evidence="12" type="ORF">H9710_01790</name>
</gene>
<evidence type="ECO:0000256" key="5">
    <source>
        <dbReference type="ARBA" id="ARBA00022741"/>
    </source>
</evidence>
<dbReference type="PROSITE" id="PS50893">
    <property type="entry name" value="ABC_TRANSPORTER_2"/>
    <property type="match status" value="1"/>
</dbReference>
<evidence type="ECO:0000256" key="6">
    <source>
        <dbReference type="ARBA" id="ARBA00022840"/>
    </source>
</evidence>
<evidence type="ECO:0000256" key="4">
    <source>
        <dbReference type="ARBA" id="ARBA00022618"/>
    </source>
</evidence>
<keyword evidence="7 9" id="KW-0472">Membrane</keyword>
<dbReference type="InterPro" id="IPR003439">
    <property type="entry name" value="ABC_transporter-like_ATP-bd"/>
</dbReference>
<dbReference type="Gene3D" id="3.40.50.300">
    <property type="entry name" value="P-loop containing nucleotide triphosphate hydrolases"/>
    <property type="match status" value="1"/>
</dbReference>
<dbReference type="PANTHER" id="PTHR24220:SF470">
    <property type="entry name" value="CELL DIVISION ATP-BINDING PROTEIN FTSE"/>
    <property type="match status" value="1"/>
</dbReference>
<dbReference type="Pfam" id="PF00005">
    <property type="entry name" value="ABC_tran"/>
    <property type="match status" value="1"/>
</dbReference>
<reference evidence="12" key="1">
    <citation type="journal article" date="2021" name="PeerJ">
        <title>Extensive microbial diversity within the chicken gut microbiome revealed by metagenomics and culture.</title>
        <authorList>
            <person name="Gilroy R."/>
            <person name="Ravi A."/>
            <person name="Getino M."/>
            <person name="Pursley I."/>
            <person name="Horton D.L."/>
            <person name="Alikhan N.F."/>
            <person name="Baker D."/>
            <person name="Gharbi K."/>
            <person name="Hall N."/>
            <person name="Watson M."/>
            <person name="Adriaenssens E.M."/>
            <person name="Foster-Nyarko E."/>
            <person name="Jarju S."/>
            <person name="Secka A."/>
            <person name="Antonio M."/>
            <person name="Oren A."/>
            <person name="Chaudhuri R.R."/>
            <person name="La Ragione R."/>
            <person name="Hildebrand F."/>
            <person name="Pallen M.J."/>
        </authorList>
    </citation>
    <scope>NUCLEOTIDE SEQUENCE</scope>
    <source>
        <strain evidence="12">CHK185-1770</strain>
    </source>
</reference>
<dbReference type="InterPro" id="IPR005286">
    <property type="entry name" value="Cell_div_FtsE"/>
</dbReference>
<evidence type="ECO:0000256" key="9">
    <source>
        <dbReference type="RuleBase" id="RU365094"/>
    </source>
</evidence>
<dbReference type="InterPro" id="IPR027417">
    <property type="entry name" value="P-loop_NTPase"/>
</dbReference>
<evidence type="ECO:0000256" key="2">
    <source>
        <dbReference type="ARBA" id="ARBA00020019"/>
    </source>
</evidence>
<keyword evidence="8 9" id="KW-0131">Cell cycle</keyword>
<feature type="compositionally biased region" description="Acidic residues" evidence="10">
    <location>
        <begin position="268"/>
        <end position="277"/>
    </location>
</feature>
<keyword evidence="4 9" id="KW-0132">Cell division</keyword>
<dbReference type="AlphaFoldDB" id="A0A9D2SE33"/>
<evidence type="ECO:0000256" key="7">
    <source>
        <dbReference type="ARBA" id="ARBA00023136"/>
    </source>
</evidence>
<feature type="domain" description="ABC transporter" evidence="11">
    <location>
        <begin position="2"/>
        <end position="237"/>
    </location>
</feature>
<dbReference type="GO" id="GO:0005524">
    <property type="term" value="F:ATP binding"/>
    <property type="evidence" value="ECO:0007669"/>
    <property type="project" value="UniProtKB-UniRule"/>
</dbReference>
<dbReference type="PROSITE" id="PS00211">
    <property type="entry name" value="ABC_TRANSPORTER_1"/>
    <property type="match status" value="1"/>
</dbReference>
<proteinExistence type="inferred from homology"/>
<evidence type="ECO:0000313" key="13">
    <source>
        <dbReference type="Proteomes" id="UP000826793"/>
    </source>
</evidence>
<dbReference type="PANTHER" id="PTHR24220">
    <property type="entry name" value="IMPORT ATP-BINDING PROTEIN"/>
    <property type="match status" value="1"/>
</dbReference>
<keyword evidence="5 9" id="KW-0547">Nucleotide-binding</keyword>
<feature type="region of interest" description="Disordered" evidence="10">
    <location>
        <begin position="253"/>
        <end position="335"/>
    </location>
</feature>
<comment type="caution">
    <text evidence="12">The sequence shown here is derived from an EMBL/GenBank/DDBJ whole genome shotgun (WGS) entry which is preliminary data.</text>
</comment>
<reference evidence="12" key="2">
    <citation type="submission" date="2021-04" db="EMBL/GenBank/DDBJ databases">
        <authorList>
            <person name="Gilroy R."/>
        </authorList>
    </citation>
    <scope>NUCLEOTIDE SEQUENCE</scope>
    <source>
        <strain evidence="12">CHK185-1770</strain>
    </source>
</reference>
<dbReference type="InterPro" id="IPR003593">
    <property type="entry name" value="AAA+_ATPase"/>
</dbReference>
<keyword evidence="3 9" id="KW-1003">Cell membrane</keyword>
<dbReference type="NCBIfam" id="TIGR02673">
    <property type="entry name" value="FtsE"/>
    <property type="match status" value="1"/>
</dbReference>
<dbReference type="FunFam" id="3.40.50.300:FF:000056">
    <property type="entry name" value="Cell division ATP-binding protein FtsE"/>
    <property type="match status" value="1"/>
</dbReference>
<protein>
    <recommendedName>
        <fullName evidence="2 9">Cell division ATP-binding protein FtsE</fullName>
    </recommendedName>
</protein>
<comment type="function">
    <text evidence="9">Part of the ABC transporter FtsEX involved in cellular division.</text>
</comment>
<dbReference type="InterPro" id="IPR017871">
    <property type="entry name" value="ABC_transporter-like_CS"/>
</dbReference>
<evidence type="ECO:0000313" key="12">
    <source>
        <dbReference type="EMBL" id="HJB97290.1"/>
    </source>
</evidence>
<dbReference type="GO" id="GO:0016887">
    <property type="term" value="F:ATP hydrolysis activity"/>
    <property type="evidence" value="ECO:0007669"/>
    <property type="project" value="InterPro"/>
</dbReference>
<feature type="compositionally biased region" description="Acidic residues" evidence="10">
    <location>
        <begin position="323"/>
        <end position="335"/>
    </location>
</feature>
<comment type="subcellular location">
    <subcellularLocation>
        <location evidence="9">Cell membrane</location>
        <topology evidence="9">Peripheral membrane protein</topology>
        <orientation evidence="9">Cytoplasmic side</orientation>
    </subcellularLocation>
</comment>
<comment type="subunit">
    <text evidence="9">Homodimer. Forms a membrane-associated complex with FtsX.</text>
</comment>
<evidence type="ECO:0000256" key="8">
    <source>
        <dbReference type="ARBA" id="ARBA00023306"/>
    </source>
</evidence>
<evidence type="ECO:0000256" key="3">
    <source>
        <dbReference type="ARBA" id="ARBA00022475"/>
    </source>
</evidence>
<accession>A0A9D2SE33</accession>
<keyword evidence="6 9" id="KW-0067">ATP-binding</keyword>
<dbReference type="SMART" id="SM00382">
    <property type="entry name" value="AAA"/>
    <property type="match status" value="1"/>
</dbReference>
<dbReference type="Proteomes" id="UP000826793">
    <property type="component" value="Unassembled WGS sequence"/>
</dbReference>
<dbReference type="EMBL" id="DWXG01000013">
    <property type="protein sequence ID" value="HJB97290.1"/>
    <property type="molecule type" value="Genomic_DNA"/>
</dbReference>
<sequence>MIEFRNVSKVYNNGTEALHNINLNVEKGEFVFIVGSSGAGKSTFLKLVMCEERPNSGQIFVDGVDVSRIPKRKIPYIRRKMGIVFQDFRLIDHMTVYDNVAFAMRVVGASPRSIRKRVPYILSLVGLQHKAKHYPTELSGGERQRVGLARALVNNPSMIIADEPTGNIDPALSFEIVDLLSEINRRGTTVLMVTHEHSLVKHFHKRIIQIHSGEIVADTADMQENYAPPEQYATPEEAVENDDDYAEYDNQETYEPEEKGAYGFQEEPALDEGDIPEDMPLPSFQDEDLPVEEPAEIYPEEAIDPFQDDAETIAQEVLSEQPLPEEEPDSGEVKR</sequence>
<dbReference type="GO" id="GO:0051301">
    <property type="term" value="P:cell division"/>
    <property type="evidence" value="ECO:0007669"/>
    <property type="project" value="UniProtKB-UniRule"/>
</dbReference>
<dbReference type="InterPro" id="IPR015854">
    <property type="entry name" value="ABC_transpr_LolD-like"/>
</dbReference>
<dbReference type="SUPFAM" id="SSF52540">
    <property type="entry name" value="P-loop containing nucleoside triphosphate hydrolases"/>
    <property type="match status" value="1"/>
</dbReference>
<name>A0A9D2SE33_9FIRM</name>
<comment type="similarity">
    <text evidence="1 9">Belongs to the ABC transporter superfamily.</text>
</comment>
<evidence type="ECO:0000256" key="1">
    <source>
        <dbReference type="ARBA" id="ARBA00005417"/>
    </source>
</evidence>